<gene>
    <name evidence="1" type="ORF">KIPB_003083</name>
    <name evidence="2" type="ORF">KIPB_003397</name>
</gene>
<evidence type="ECO:0000313" key="3">
    <source>
        <dbReference type="Proteomes" id="UP000265618"/>
    </source>
</evidence>
<comment type="caution">
    <text evidence="2">The sequence shown here is derived from an EMBL/GenBank/DDBJ whole genome shotgun (WGS) entry which is preliminary data.</text>
</comment>
<name>A0A391NQ76_9EUKA</name>
<reference evidence="2" key="1">
    <citation type="submission" date="2016-10" db="EMBL/GenBank/DDBJ databases">
        <authorList>
            <person name="Tanifuji G."/>
            <person name="Kume K."/>
            <person name="Nakayama T."/>
            <person name="Takabayashi S."/>
            <person name="Hashimoto T."/>
        </authorList>
    </citation>
    <scope>NUCLEOTIDE SEQUENCE</scope>
    <source>
        <strain evidence="2">NY0173</strain>
    </source>
</reference>
<sequence>MVVCFVNSYSILLIPSSPRCARALSSEGEVPQADLIAMAKAGKVYGWVTSANMKVIGPIIGAYLGKKETYQVHRVPLSEYTLEQVGKVAATLKDEYLGSVVMSVAGDMDTQWHRLCPPDSDKEDL</sequence>
<dbReference type="EMBL" id="BDIP01000563">
    <property type="protein sequence ID" value="GCA62373.1"/>
    <property type="molecule type" value="Genomic_DNA"/>
</dbReference>
<proteinExistence type="predicted"/>
<dbReference type="EMBL" id="BDIP01000647">
    <property type="protein sequence ID" value="GCA62416.1"/>
    <property type="molecule type" value="Genomic_DNA"/>
</dbReference>
<dbReference type="AlphaFoldDB" id="A0A391NQ76"/>
<organism evidence="2 3">
    <name type="scientific">Kipferlia bialata</name>
    <dbReference type="NCBI Taxonomy" id="797122"/>
    <lineage>
        <taxon>Eukaryota</taxon>
        <taxon>Metamonada</taxon>
        <taxon>Carpediemonas-like organisms</taxon>
        <taxon>Kipferlia</taxon>
    </lineage>
</organism>
<keyword evidence="3" id="KW-1185">Reference proteome</keyword>
<dbReference type="Proteomes" id="UP000265618">
    <property type="component" value="Unassembled WGS sequence"/>
</dbReference>
<evidence type="ECO:0000313" key="2">
    <source>
        <dbReference type="EMBL" id="GCA62416.1"/>
    </source>
</evidence>
<protein>
    <submittedName>
        <fullName evidence="2">Uncharacterized protein</fullName>
    </submittedName>
</protein>
<accession>A0A391NQ76</accession>
<reference evidence="2 3" key="2">
    <citation type="journal article" date="2018" name="PLoS ONE">
        <title>The draft genome of Kipferlia bialata reveals reductive genome evolution in fornicate parasites.</title>
        <authorList>
            <person name="Tanifuji G."/>
            <person name="Takabayashi S."/>
            <person name="Kume K."/>
            <person name="Takagi M."/>
            <person name="Nakayama T."/>
            <person name="Kamikawa R."/>
            <person name="Inagaki Y."/>
            <person name="Hashimoto T."/>
        </authorList>
    </citation>
    <scope>NUCLEOTIDE SEQUENCE [LARGE SCALE GENOMIC DNA]</scope>
    <source>
        <strain evidence="2">NY0173</strain>
    </source>
</reference>
<evidence type="ECO:0000313" key="1">
    <source>
        <dbReference type="EMBL" id="GCA62373.1"/>
    </source>
</evidence>